<dbReference type="PANTHER" id="PTHR46796">
    <property type="entry name" value="HTH-TYPE TRANSCRIPTIONAL ACTIVATOR RHAS-RELATED"/>
    <property type="match status" value="1"/>
</dbReference>
<dbReference type="EMBL" id="BMGS01000017">
    <property type="protein sequence ID" value="GGG61790.1"/>
    <property type="molecule type" value="Genomic_DNA"/>
</dbReference>
<name>A0ABQ1XAI0_9BACT</name>
<dbReference type="InterPro" id="IPR009057">
    <property type="entry name" value="Homeodomain-like_sf"/>
</dbReference>
<keyword evidence="6" id="KW-1185">Reference proteome</keyword>
<protein>
    <submittedName>
        <fullName evidence="5">Transcriptional regulator, AraC family protein</fullName>
    </submittedName>
</protein>
<dbReference type="SMART" id="SM00342">
    <property type="entry name" value="HTH_ARAC"/>
    <property type="match status" value="1"/>
</dbReference>
<dbReference type="Proteomes" id="UP000601361">
    <property type="component" value="Unassembled WGS sequence"/>
</dbReference>
<evidence type="ECO:0000313" key="6">
    <source>
        <dbReference type="Proteomes" id="UP000601361"/>
    </source>
</evidence>
<keyword evidence="2" id="KW-0238">DNA-binding</keyword>
<evidence type="ECO:0000256" key="3">
    <source>
        <dbReference type="ARBA" id="ARBA00023163"/>
    </source>
</evidence>
<proteinExistence type="predicted"/>
<sequence>MRDSHPNLSYDRPALQTSAGLAWPGLQVERYQLEATELPAHFHAQHLLILHQGARPVRSHRRSGSVAEEALFAAGDVGLYPAGEYGPSGWDGPVDVVQLQVDVQALEDRARQGLDLRHVALRDRFRFEDGLLTQLGRQLLAAAGADHALGRLYAESLATTLFYHLIGFHATFERRIAPGRPLPAGVLSRIDAYLHDATHQPVTLEALAGLANLSVFHFARCFKQTTGQTPYQYVLSWKIRRAQQLLRAGELPLAAISDALGFASPSHFSAAFKRAVGQSPLAFQRG</sequence>
<keyword evidence="1" id="KW-0805">Transcription regulation</keyword>
<keyword evidence="3" id="KW-0804">Transcription</keyword>
<evidence type="ECO:0000259" key="4">
    <source>
        <dbReference type="PROSITE" id="PS01124"/>
    </source>
</evidence>
<dbReference type="PROSITE" id="PS00041">
    <property type="entry name" value="HTH_ARAC_FAMILY_1"/>
    <property type="match status" value="1"/>
</dbReference>
<evidence type="ECO:0000256" key="1">
    <source>
        <dbReference type="ARBA" id="ARBA00023015"/>
    </source>
</evidence>
<dbReference type="PROSITE" id="PS01124">
    <property type="entry name" value="HTH_ARAC_FAMILY_2"/>
    <property type="match status" value="1"/>
</dbReference>
<dbReference type="PANTHER" id="PTHR46796:SF6">
    <property type="entry name" value="ARAC SUBFAMILY"/>
    <property type="match status" value="1"/>
</dbReference>
<evidence type="ECO:0000256" key="2">
    <source>
        <dbReference type="ARBA" id="ARBA00023125"/>
    </source>
</evidence>
<organism evidence="5 6">
    <name type="scientific">Hymenobacter glacieicola</name>
    <dbReference type="NCBI Taxonomy" id="1562124"/>
    <lineage>
        <taxon>Bacteria</taxon>
        <taxon>Pseudomonadati</taxon>
        <taxon>Bacteroidota</taxon>
        <taxon>Cytophagia</taxon>
        <taxon>Cytophagales</taxon>
        <taxon>Hymenobacteraceae</taxon>
        <taxon>Hymenobacter</taxon>
    </lineage>
</organism>
<dbReference type="InterPro" id="IPR018062">
    <property type="entry name" value="HTH_AraC-typ_CS"/>
</dbReference>
<gene>
    <name evidence="5" type="ORF">GCM10011378_42340</name>
</gene>
<reference evidence="6" key="1">
    <citation type="journal article" date="2019" name="Int. J. Syst. Evol. Microbiol.">
        <title>The Global Catalogue of Microorganisms (GCM) 10K type strain sequencing project: providing services to taxonomists for standard genome sequencing and annotation.</title>
        <authorList>
            <consortium name="The Broad Institute Genomics Platform"/>
            <consortium name="The Broad Institute Genome Sequencing Center for Infectious Disease"/>
            <person name="Wu L."/>
            <person name="Ma J."/>
        </authorList>
    </citation>
    <scope>NUCLEOTIDE SEQUENCE [LARGE SCALE GENOMIC DNA]</scope>
    <source>
        <strain evidence="6">CGMCC 1.12990</strain>
    </source>
</reference>
<comment type="caution">
    <text evidence="5">The sequence shown here is derived from an EMBL/GenBank/DDBJ whole genome shotgun (WGS) entry which is preliminary data.</text>
</comment>
<dbReference type="Gene3D" id="1.10.10.60">
    <property type="entry name" value="Homeodomain-like"/>
    <property type="match status" value="2"/>
</dbReference>
<feature type="domain" description="HTH araC/xylS-type" evidence="4">
    <location>
        <begin position="188"/>
        <end position="286"/>
    </location>
</feature>
<dbReference type="Pfam" id="PF12833">
    <property type="entry name" value="HTH_18"/>
    <property type="match status" value="1"/>
</dbReference>
<dbReference type="SUPFAM" id="SSF46689">
    <property type="entry name" value="Homeodomain-like"/>
    <property type="match status" value="2"/>
</dbReference>
<evidence type="ECO:0000313" key="5">
    <source>
        <dbReference type="EMBL" id="GGG61790.1"/>
    </source>
</evidence>
<accession>A0ABQ1XAI0</accession>
<dbReference type="InterPro" id="IPR018060">
    <property type="entry name" value="HTH_AraC"/>
</dbReference>
<dbReference type="InterPro" id="IPR050204">
    <property type="entry name" value="AraC_XylS_family_regulators"/>
</dbReference>